<dbReference type="OrthoDB" id="6505652at2759"/>
<proteinExistence type="predicted"/>
<evidence type="ECO:0000313" key="1">
    <source>
        <dbReference type="EMBL" id="KAH9378516.1"/>
    </source>
</evidence>
<protein>
    <submittedName>
        <fullName evidence="1">Uncharacterized protein</fullName>
    </submittedName>
</protein>
<dbReference type="AlphaFoldDB" id="A0A9J6GW90"/>
<gene>
    <name evidence="1" type="ORF">HPB48_015058</name>
</gene>
<dbReference type="Proteomes" id="UP000821853">
    <property type="component" value="Unassembled WGS sequence"/>
</dbReference>
<evidence type="ECO:0000313" key="2">
    <source>
        <dbReference type="Proteomes" id="UP000821853"/>
    </source>
</evidence>
<organism evidence="1 2">
    <name type="scientific">Haemaphysalis longicornis</name>
    <name type="common">Bush tick</name>
    <dbReference type="NCBI Taxonomy" id="44386"/>
    <lineage>
        <taxon>Eukaryota</taxon>
        <taxon>Metazoa</taxon>
        <taxon>Ecdysozoa</taxon>
        <taxon>Arthropoda</taxon>
        <taxon>Chelicerata</taxon>
        <taxon>Arachnida</taxon>
        <taxon>Acari</taxon>
        <taxon>Parasitiformes</taxon>
        <taxon>Ixodida</taxon>
        <taxon>Ixodoidea</taxon>
        <taxon>Ixodidae</taxon>
        <taxon>Haemaphysalinae</taxon>
        <taxon>Haemaphysalis</taxon>
    </lineage>
</organism>
<dbReference type="EMBL" id="JABSTR010000008">
    <property type="protein sequence ID" value="KAH9378516.1"/>
    <property type="molecule type" value="Genomic_DNA"/>
</dbReference>
<dbReference type="VEuPathDB" id="VectorBase:HLOH_046700"/>
<keyword evidence="2" id="KW-1185">Reference proteome</keyword>
<name>A0A9J6GW90_HAELO</name>
<comment type="caution">
    <text evidence="1">The sequence shown here is derived from an EMBL/GenBank/DDBJ whole genome shotgun (WGS) entry which is preliminary data.</text>
</comment>
<sequence>MAGRNLTAADVQLTDTHMEDRVSILIGSVSYWKVSSGRISRRTPHLTAGETIFGWTSMSRP</sequence>
<reference evidence="1 2" key="1">
    <citation type="journal article" date="2020" name="Cell">
        <title>Large-Scale Comparative Analyses of Tick Genomes Elucidate Their Genetic Diversity and Vector Capacities.</title>
        <authorList>
            <consortium name="Tick Genome and Microbiome Consortium (TIGMIC)"/>
            <person name="Jia N."/>
            <person name="Wang J."/>
            <person name="Shi W."/>
            <person name="Du L."/>
            <person name="Sun Y."/>
            <person name="Zhan W."/>
            <person name="Jiang J.F."/>
            <person name="Wang Q."/>
            <person name="Zhang B."/>
            <person name="Ji P."/>
            <person name="Bell-Sakyi L."/>
            <person name="Cui X.M."/>
            <person name="Yuan T.T."/>
            <person name="Jiang B.G."/>
            <person name="Yang W.F."/>
            <person name="Lam T.T."/>
            <person name="Chang Q.C."/>
            <person name="Ding S.J."/>
            <person name="Wang X.J."/>
            <person name="Zhu J.G."/>
            <person name="Ruan X.D."/>
            <person name="Zhao L."/>
            <person name="Wei J.T."/>
            <person name="Ye R.Z."/>
            <person name="Que T.C."/>
            <person name="Du C.H."/>
            <person name="Zhou Y.H."/>
            <person name="Cheng J.X."/>
            <person name="Dai P.F."/>
            <person name="Guo W.B."/>
            <person name="Han X.H."/>
            <person name="Huang E.J."/>
            <person name="Li L.F."/>
            <person name="Wei W."/>
            <person name="Gao Y.C."/>
            <person name="Liu J.Z."/>
            <person name="Shao H.Z."/>
            <person name="Wang X."/>
            <person name="Wang C.C."/>
            <person name="Yang T.C."/>
            <person name="Huo Q.B."/>
            <person name="Li W."/>
            <person name="Chen H.Y."/>
            <person name="Chen S.E."/>
            <person name="Zhou L.G."/>
            <person name="Ni X.B."/>
            <person name="Tian J.H."/>
            <person name="Sheng Y."/>
            <person name="Liu T."/>
            <person name="Pan Y.S."/>
            <person name="Xia L.Y."/>
            <person name="Li J."/>
            <person name="Zhao F."/>
            <person name="Cao W.C."/>
        </authorList>
    </citation>
    <scope>NUCLEOTIDE SEQUENCE [LARGE SCALE GENOMIC DNA]</scope>
    <source>
        <strain evidence="1">HaeL-2018</strain>
    </source>
</reference>
<accession>A0A9J6GW90</accession>